<comment type="caution">
    <text evidence="5">The sequence shown here is derived from an EMBL/GenBank/DDBJ whole genome shotgun (WGS) entry which is preliminary data.</text>
</comment>
<dbReference type="InterPro" id="IPR031142">
    <property type="entry name" value="SPX_prot"/>
</dbReference>
<evidence type="ECO:0000256" key="1">
    <source>
        <dbReference type="ARBA" id="ARBA00004123"/>
    </source>
</evidence>
<protein>
    <recommendedName>
        <fullName evidence="4">SPX domain-containing protein</fullName>
    </recommendedName>
</protein>
<dbReference type="Proteomes" id="UP000822688">
    <property type="component" value="Chromosome 2"/>
</dbReference>
<proteinExistence type="predicted"/>
<keyword evidence="6" id="KW-1185">Reference proteome</keyword>
<dbReference type="PANTHER" id="PTHR45978">
    <property type="entry name" value="SPX DOMAIN-CONTAINING PROTEIN 3"/>
    <property type="match status" value="1"/>
</dbReference>
<dbReference type="EMBL" id="CM026422">
    <property type="protein sequence ID" value="KAG0585794.1"/>
    <property type="molecule type" value="Genomic_DNA"/>
</dbReference>
<dbReference type="InterPro" id="IPR004331">
    <property type="entry name" value="SPX_dom"/>
</dbReference>
<evidence type="ECO:0000256" key="2">
    <source>
        <dbReference type="ARBA" id="ARBA00023242"/>
    </source>
</evidence>
<keyword evidence="3" id="KW-0175">Coiled coil</keyword>
<evidence type="ECO:0000259" key="4">
    <source>
        <dbReference type="PROSITE" id="PS51382"/>
    </source>
</evidence>
<reference evidence="5" key="1">
    <citation type="submission" date="2020-06" db="EMBL/GenBank/DDBJ databases">
        <title>WGS assembly of Ceratodon purpureus strain R40.</title>
        <authorList>
            <person name="Carey S.B."/>
            <person name="Jenkins J."/>
            <person name="Shu S."/>
            <person name="Lovell J.T."/>
            <person name="Sreedasyam A."/>
            <person name="Maumus F."/>
            <person name="Tiley G.P."/>
            <person name="Fernandez-Pozo N."/>
            <person name="Barry K."/>
            <person name="Chen C."/>
            <person name="Wang M."/>
            <person name="Lipzen A."/>
            <person name="Daum C."/>
            <person name="Saski C.A."/>
            <person name="Payton A.C."/>
            <person name="Mcbreen J.C."/>
            <person name="Conrad R.E."/>
            <person name="Kollar L.M."/>
            <person name="Olsson S."/>
            <person name="Huttunen S."/>
            <person name="Landis J.B."/>
            <person name="Wickett N.J."/>
            <person name="Johnson M.G."/>
            <person name="Rensing S.A."/>
            <person name="Grimwood J."/>
            <person name="Schmutz J."/>
            <person name="Mcdaniel S.F."/>
        </authorList>
    </citation>
    <scope>NUCLEOTIDE SEQUENCE</scope>
    <source>
        <strain evidence="5">R40</strain>
    </source>
</reference>
<sequence>MSLRSDFVAGRVWLDRGREEWSGEGGRVWRGRGRRGEMKFGRLLLQLLEQMPVEYRDKFLSYKQLKKVINTILKDSSLPVAAFVEVPEDGERATVEVVTAGDVEVAWPVGKGVSVERAGKRARGEDGVGVVLGEDGAGGEGEGEGGGVAVGGKRKAGGGAGEDVFHAGGNNVATVPVQGEVVAVRAVGGEEKELSKEEEDFLHLLNVELEKFNHFFTEKEEDYVIRLQELKQRLERLRQQHGTYVYQSDWNEDLMTIRTGLVTLHGEVVLMESYSTLNYTGLVKILKKHDKRTGAVLRLPFIRRVLLQPFFSTELLSQLVQECEKLLSTFPPPPIQESIDVELAAGAGEAQSEPQDLSYPTDNAAGGIFKSTVAALRTIQEMRKKSSTVSAQSLPPCNLNGNDERYGIVVDEGQMVSWSVKFTEHSKNQEPETMACAS</sequence>
<feature type="domain" description="SPX" evidence="4">
    <location>
        <begin position="38"/>
        <end position="303"/>
    </location>
</feature>
<dbReference type="GO" id="GO:0016036">
    <property type="term" value="P:cellular response to phosphate starvation"/>
    <property type="evidence" value="ECO:0007669"/>
    <property type="project" value="InterPro"/>
</dbReference>
<feature type="coiled-coil region" evidence="3">
    <location>
        <begin position="220"/>
        <end position="247"/>
    </location>
</feature>
<evidence type="ECO:0000313" key="6">
    <source>
        <dbReference type="Proteomes" id="UP000822688"/>
    </source>
</evidence>
<gene>
    <name evidence="5" type="ORF">KC19_2G039600</name>
</gene>
<organism evidence="5 6">
    <name type="scientific">Ceratodon purpureus</name>
    <name type="common">Fire moss</name>
    <name type="synonym">Dicranum purpureum</name>
    <dbReference type="NCBI Taxonomy" id="3225"/>
    <lineage>
        <taxon>Eukaryota</taxon>
        <taxon>Viridiplantae</taxon>
        <taxon>Streptophyta</taxon>
        <taxon>Embryophyta</taxon>
        <taxon>Bryophyta</taxon>
        <taxon>Bryophytina</taxon>
        <taxon>Bryopsida</taxon>
        <taxon>Dicranidae</taxon>
        <taxon>Pseudoditrichales</taxon>
        <taxon>Ditrichaceae</taxon>
        <taxon>Ceratodon</taxon>
    </lineage>
</organism>
<dbReference type="PROSITE" id="PS51382">
    <property type="entry name" value="SPX"/>
    <property type="match status" value="1"/>
</dbReference>
<dbReference type="GO" id="GO:0005634">
    <property type="term" value="C:nucleus"/>
    <property type="evidence" value="ECO:0007669"/>
    <property type="project" value="UniProtKB-SubCell"/>
</dbReference>
<dbReference type="Pfam" id="PF03105">
    <property type="entry name" value="SPX"/>
    <property type="match status" value="1"/>
</dbReference>
<dbReference type="PANTHER" id="PTHR45978:SF5">
    <property type="entry name" value="SPX DOMAIN-CONTAINING PROTEIN 2"/>
    <property type="match status" value="1"/>
</dbReference>
<comment type="subcellular location">
    <subcellularLocation>
        <location evidence="1">Nucleus</location>
    </subcellularLocation>
</comment>
<evidence type="ECO:0000313" key="5">
    <source>
        <dbReference type="EMBL" id="KAG0585794.1"/>
    </source>
</evidence>
<accession>A0A8T0IPX9</accession>
<evidence type="ECO:0000256" key="3">
    <source>
        <dbReference type="SAM" id="Coils"/>
    </source>
</evidence>
<name>A0A8T0IPX9_CERPU</name>
<keyword evidence="2" id="KW-0539">Nucleus</keyword>
<dbReference type="AlphaFoldDB" id="A0A8T0IPX9"/>